<dbReference type="InterPro" id="IPR036291">
    <property type="entry name" value="NAD(P)-bd_dom_sf"/>
</dbReference>
<dbReference type="AlphaFoldDB" id="A0A7K1FIX9"/>
<dbReference type="InterPro" id="IPR057326">
    <property type="entry name" value="KR_dom"/>
</dbReference>
<dbReference type="GO" id="GO:0016616">
    <property type="term" value="F:oxidoreductase activity, acting on the CH-OH group of donors, NAD or NADP as acceptor"/>
    <property type="evidence" value="ECO:0007669"/>
    <property type="project" value="UniProtKB-ARBA"/>
</dbReference>
<dbReference type="RefSeq" id="WP_154767272.1">
    <property type="nucleotide sequence ID" value="NZ_WLYK01000001.1"/>
</dbReference>
<keyword evidence="5" id="KW-1185">Reference proteome</keyword>
<dbReference type="Proteomes" id="UP000460221">
    <property type="component" value="Unassembled WGS sequence"/>
</dbReference>
<evidence type="ECO:0000256" key="2">
    <source>
        <dbReference type="ARBA" id="ARBA00023002"/>
    </source>
</evidence>
<dbReference type="EMBL" id="WLYK01000001">
    <property type="protein sequence ID" value="MTD13409.1"/>
    <property type="molecule type" value="Genomic_DNA"/>
</dbReference>
<dbReference type="PRINTS" id="PR00081">
    <property type="entry name" value="GDHRDH"/>
</dbReference>
<dbReference type="InterPro" id="IPR002347">
    <property type="entry name" value="SDR_fam"/>
</dbReference>
<dbReference type="Pfam" id="PF13561">
    <property type="entry name" value="adh_short_C2"/>
    <property type="match status" value="1"/>
</dbReference>
<dbReference type="Gene3D" id="3.40.50.720">
    <property type="entry name" value="NAD(P)-binding Rossmann-like Domain"/>
    <property type="match status" value="1"/>
</dbReference>
<dbReference type="FunFam" id="3.40.50.720:FF:000240">
    <property type="entry name" value="SDR family oxidoreductase"/>
    <property type="match status" value="1"/>
</dbReference>
<protein>
    <submittedName>
        <fullName evidence="4">SDR family oxidoreductase</fullName>
    </submittedName>
</protein>
<dbReference type="PANTHER" id="PTHR42760:SF115">
    <property type="entry name" value="3-OXOACYL-[ACYL-CARRIER-PROTEIN] REDUCTASE FABG"/>
    <property type="match status" value="1"/>
</dbReference>
<comment type="similarity">
    <text evidence="1">Belongs to the short-chain dehydrogenases/reductases (SDR) family.</text>
</comment>
<accession>A0A7K1FIX9</accession>
<gene>
    <name evidence="4" type="ORF">GIS00_05555</name>
</gene>
<dbReference type="GO" id="GO:0005975">
    <property type="term" value="P:carbohydrate metabolic process"/>
    <property type="evidence" value="ECO:0007669"/>
    <property type="project" value="UniProtKB-ARBA"/>
</dbReference>
<reference evidence="4 5" key="1">
    <citation type="submission" date="2019-11" db="EMBL/GenBank/DDBJ databases">
        <authorList>
            <person name="Jiang L.-Q."/>
        </authorList>
    </citation>
    <scope>NUCLEOTIDE SEQUENCE [LARGE SCALE GENOMIC DNA]</scope>
    <source>
        <strain evidence="4 5">YIM 132087</strain>
    </source>
</reference>
<dbReference type="PROSITE" id="PS00061">
    <property type="entry name" value="ADH_SHORT"/>
    <property type="match status" value="1"/>
</dbReference>
<dbReference type="PRINTS" id="PR00080">
    <property type="entry name" value="SDRFAMILY"/>
</dbReference>
<evidence type="ECO:0000313" key="5">
    <source>
        <dbReference type="Proteomes" id="UP000460221"/>
    </source>
</evidence>
<sequence>MYEDLKGKVAMVTGGARGLGLQMATALASQGVDVALLDLLPQVSESATALAAEKGVRSIGLVTDVTSEDSLKSVTDTVVAELGTPSILVNAAGITIWGDSVDVSAAEWRKVLDVNLTGTFLTSQAFARAVFAAEGSGAIVNISSMSAIVVNIPQRQASYNVSKAGVDHLTRSLAVEWIGKGIRVNAISPGYFRSDMTKQFLETNEDLGKYWNSLVPAGRMGEPADLDGLVTFLASDVSKYIVGESVVIDGGYSIV</sequence>
<keyword evidence="2" id="KW-0560">Oxidoreductase</keyword>
<evidence type="ECO:0000259" key="3">
    <source>
        <dbReference type="SMART" id="SM00822"/>
    </source>
</evidence>
<comment type="caution">
    <text evidence="4">The sequence shown here is derived from an EMBL/GenBank/DDBJ whole genome shotgun (WGS) entry which is preliminary data.</text>
</comment>
<proteinExistence type="inferred from homology"/>
<name>A0A7K1FIX9_9ACTN</name>
<evidence type="ECO:0000313" key="4">
    <source>
        <dbReference type="EMBL" id="MTD13409.1"/>
    </source>
</evidence>
<dbReference type="PANTHER" id="PTHR42760">
    <property type="entry name" value="SHORT-CHAIN DEHYDROGENASES/REDUCTASES FAMILY MEMBER"/>
    <property type="match status" value="1"/>
</dbReference>
<organism evidence="4 5">
    <name type="scientific">Nakamurella alba</name>
    <dbReference type="NCBI Taxonomy" id="2665158"/>
    <lineage>
        <taxon>Bacteria</taxon>
        <taxon>Bacillati</taxon>
        <taxon>Actinomycetota</taxon>
        <taxon>Actinomycetes</taxon>
        <taxon>Nakamurellales</taxon>
        <taxon>Nakamurellaceae</taxon>
        <taxon>Nakamurella</taxon>
    </lineage>
</organism>
<dbReference type="SMART" id="SM00822">
    <property type="entry name" value="PKS_KR"/>
    <property type="match status" value="1"/>
</dbReference>
<feature type="domain" description="Ketoreductase" evidence="3">
    <location>
        <begin position="8"/>
        <end position="190"/>
    </location>
</feature>
<dbReference type="InterPro" id="IPR020904">
    <property type="entry name" value="Sc_DH/Rdtase_CS"/>
</dbReference>
<dbReference type="SUPFAM" id="SSF51735">
    <property type="entry name" value="NAD(P)-binding Rossmann-fold domains"/>
    <property type="match status" value="1"/>
</dbReference>
<evidence type="ECO:0000256" key="1">
    <source>
        <dbReference type="ARBA" id="ARBA00006484"/>
    </source>
</evidence>